<protein>
    <submittedName>
        <fullName evidence="1">Uncharacterized protein</fullName>
    </submittedName>
</protein>
<dbReference type="EMBL" id="JAUHHV010000009">
    <property type="protein sequence ID" value="KAK1411838.1"/>
    <property type="molecule type" value="Genomic_DNA"/>
</dbReference>
<dbReference type="Proteomes" id="UP001229421">
    <property type="component" value="Unassembled WGS sequence"/>
</dbReference>
<accession>A0AAD8JXM2</accession>
<reference evidence="1" key="1">
    <citation type="journal article" date="2023" name="bioRxiv">
        <title>Improved chromosome-level genome assembly for marigold (Tagetes erecta).</title>
        <authorList>
            <person name="Jiang F."/>
            <person name="Yuan L."/>
            <person name="Wang S."/>
            <person name="Wang H."/>
            <person name="Xu D."/>
            <person name="Wang A."/>
            <person name="Fan W."/>
        </authorList>
    </citation>
    <scope>NUCLEOTIDE SEQUENCE</scope>
    <source>
        <strain evidence="1">WSJ</strain>
        <tissue evidence="1">Leaf</tissue>
    </source>
</reference>
<dbReference type="AlphaFoldDB" id="A0AAD8JXM2"/>
<proteinExistence type="predicted"/>
<name>A0AAD8JXM2_TARER</name>
<keyword evidence="2" id="KW-1185">Reference proteome</keyword>
<evidence type="ECO:0000313" key="2">
    <source>
        <dbReference type="Proteomes" id="UP001229421"/>
    </source>
</evidence>
<organism evidence="1 2">
    <name type="scientific">Tagetes erecta</name>
    <name type="common">African marigold</name>
    <dbReference type="NCBI Taxonomy" id="13708"/>
    <lineage>
        <taxon>Eukaryota</taxon>
        <taxon>Viridiplantae</taxon>
        <taxon>Streptophyta</taxon>
        <taxon>Embryophyta</taxon>
        <taxon>Tracheophyta</taxon>
        <taxon>Spermatophyta</taxon>
        <taxon>Magnoliopsida</taxon>
        <taxon>eudicotyledons</taxon>
        <taxon>Gunneridae</taxon>
        <taxon>Pentapetalae</taxon>
        <taxon>asterids</taxon>
        <taxon>campanulids</taxon>
        <taxon>Asterales</taxon>
        <taxon>Asteraceae</taxon>
        <taxon>Asteroideae</taxon>
        <taxon>Heliantheae alliance</taxon>
        <taxon>Tageteae</taxon>
        <taxon>Tagetes</taxon>
    </lineage>
</organism>
<gene>
    <name evidence="1" type="ORF">QVD17_32628</name>
</gene>
<sequence length="69" mass="8034">MFPLESKYLVGLLPFILELELELVVDTNLLLDFVNKVKSFKFDKSLSVSCCQQILDPGRITRSWNFKRP</sequence>
<evidence type="ECO:0000313" key="1">
    <source>
        <dbReference type="EMBL" id="KAK1411838.1"/>
    </source>
</evidence>
<comment type="caution">
    <text evidence="1">The sequence shown here is derived from an EMBL/GenBank/DDBJ whole genome shotgun (WGS) entry which is preliminary data.</text>
</comment>